<evidence type="ECO:0000256" key="16">
    <source>
        <dbReference type="SAM" id="Coils"/>
    </source>
</evidence>
<evidence type="ECO:0000256" key="2">
    <source>
        <dbReference type="ARBA" id="ARBA00001966"/>
    </source>
</evidence>
<gene>
    <name evidence="19" type="ORF">DEH84_09015</name>
</gene>
<organism evidence="19 20">
    <name type="scientific">Aquabacterium olei</name>
    <dbReference type="NCBI Taxonomy" id="1296669"/>
    <lineage>
        <taxon>Bacteria</taxon>
        <taxon>Pseudomonadati</taxon>
        <taxon>Pseudomonadota</taxon>
        <taxon>Betaproteobacteria</taxon>
        <taxon>Burkholderiales</taxon>
        <taxon>Aquabacterium</taxon>
    </lineage>
</organism>
<evidence type="ECO:0000256" key="15">
    <source>
        <dbReference type="ARBA" id="ARBA00030800"/>
    </source>
</evidence>
<evidence type="ECO:0000256" key="17">
    <source>
        <dbReference type="SAM" id="Phobius"/>
    </source>
</evidence>
<keyword evidence="12" id="KW-0902">Two-component regulatory system</keyword>
<dbReference type="InterPro" id="IPR003594">
    <property type="entry name" value="HATPase_dom"/>
</dbReference>
<keyword evidence="17" id="KW-1133">Transmembrane helix</keyword>
<evidence type="ECO:0000256" key="4">
    <source>
        <dbReference type="ARBA" id="ARBA00012438"/>
    </source>
</evidence>
<keyword evidence="9" id="KW-0479">Metal-binding</keyword>
<dbReference type="SMART" id="SM00387">
    <property type="entry name" value="HATPase_c"/>
    <property type="match status" value="1"/>
</dbReference>
<keyword evidence="20" id="KW-1185">Reference proteome</keyword>
<dbReference type="GO" id="GO:0051539">
    <property type="term" value="F:4 iron, 4 sulfur cluster binding"/>
    <property type="evidence" value="ECO:0007669"/>
    <property type="project" value="UniProtKB-KW"/>
</dbReference>
<dbReference type="GO" id="GO:0046872">
    <property type="term" value="F:metal ion binding"/>
    <property type="evidence" value="ECO:0007669"/>
    <property type="project" value="UniProtKB-KW"/>
</dbReference>
<evidence type="ECO:0000256" key="9">
    <source>
        <dbReference type="ARBA" id="ARBA00022723"/>
    </source>
</evidence>
<name>A0A2U8FR66_9BURK</name>
<feature type="transmembrane region" description="Helical" evidence="17">
    <location>
        <begin position="33"/>
        <end position="50"/>
    </location>
</feature>
<evidence type="ECO:0000256" key="3">
    <source>
        <dbReference type="ARBA" id="ARBA00004496"/>
    </source>
</evidence>
<dbReference type="GO" id="GO:0016020">
    <property type="term" value="C:membrane"/>
    <property type="evidence" value="ECO:0007669"/>
    <property type="project" value="InterPro"/>
</dbReference>
<comment type="catalytic activity">
    <reaction evidence="1">
        <text>ATP + protein L-histidine = ADP + protein N-phospho-L-histidine.</text>
        <dbReference type="EC" id="2.7.13.3"/>
    </reaction>
</comment>
<evidence type="ECO:0000256" key="7">
    <source>
        <dbReference type="ARBA" id="ARBA00022490"/>
    </source>
</evidence>
<comment type="subcellular location">
    <subcellularLocation>
        <location evidence="3">Cytoplasm</location>
    </subcellularLocation>
</comment>
<dbReference type="Pfam" id="PF02518">
    <property type="entry name" value="HATPase_c"/>
    <property type="match status" value="1"/>
</dbReference>
<proteinExistence type="predicted"/>
<keyword evidence="8" id="KW-0808">Transferase</keyword>
<dbReference type="PROSITE" id="PS50109">
    <property type="entry name" value="HIS_KIN"/>
    <property type="match status" value="1"/>
</dbReference>
<dbReference type="CDD" id="cd16917">
    <property type="entry name" value="HATPase_UhpB-NarQ-NarX-like"/>
    <property type="match status" value="1"/>
</dbReference>
<dbReference type="PANTHER" id="PTHR24421">
    <property type="entry name" value="NITRATE/NITRITE SENSOR PROTEIN NARX-RELATED"/>
    <property type="match status" value="1"/>
</dbReference>
<keyword evidence="16" id="KW-0175">Coiled coil</keyword>
<evidence type="ECO:0000259" key="18">
    <source>
        <dbReference type="PROSITE" id="PS50109"/>
    </source>
</evidence>
<dbReference type="EMBL" id="CP029210">
    <property type="protein sequence ID" value="AWI53555.1"/>
    <property type="molecule type" value="Genomic_DNA"/>
</dbReference>
<accession>A0A2U8FR66</accession>
<keyword evidence="11" id="KW-0408">Iron</keyword>
<evidence type="ECO:0000313" key="20">
    <source>
        <dbReference type="Proteomes" id="UP000244892"/>
    </source>
</evidence>
<comment type="cofactor">
    <cofactor evidence="2">
        <name>[4Fe-4S] cluster</name>
        <dbReference type="ChEBI" id="CHEBI:49883"/>
    </cofactor>
</comment>
<dbReference type="PANTHER" id="PTHR24421:SF58">
    <property type="entry name" value="SIGNAL TRANSDUCTION HISTIDINE-PROTEIN KINASE_PHOSPHATASE UHPB"/>
    <property type="match status" value="1"/>
</dbReference>
<sequence>MRRRPSSSTAAARRPDAVSKAVSRFAAGWAQDALLVLAGVLAFFVVAGRFELFERLQAATRGLEHWQLDELPLTLLALSLGLLWFGWRRVVDARQALAARTVAEQQAQALLTENRELAQALIRVQDTERRALARELHDEFGQHCTAIRADARYIARATDVPAVAEGACRIDESAERLHGLVREMLDRLRPPDLDSLGLEAAVQALCERWEVQTGIGCAFVPRPGSPALPDDVAVTVYRLVQEALTNVARHAEASHVQIVFEPLPSAEGLRLRITDDGCGLAPDRHPAGAGGGHGLAGMRERVAGYGGTLKLDNVEGGGLRIEADLPLENLPA</sequence>
<dbReference type="KEGG" id="aon:DEH84_09015"/>
<dbReference type="Pfam" id="PF07730">
    <property type="entry name" value="HisKA_3"/>
    <property type="match status" value="1"/>
</dbReference>
<evidence type="ECO:0000256" key="6">
    <source>
        <dbReference type="ARBA" id="ARBA00022485"/>
    </source>
</evidence>
<evidence type="ECO:0000256" key="14">
    <source>
        <dbReference type="ARBA" id="ARBA00024827"/>
    </source>
</evidence>
<evidence type="ECO:0000256" key="8">
    <source>
        <dbReference type="ARBA" id="ARBA00022679"/>
    </source>
</evidence>
<dbReference type="Gene3D" id="3.30.565.10">
    <property type="entry name" value="Histidine kinase-like ATPase, C-terminal domain"/>
    <property type="match status" value="1"/>
</dbReference>
<dbReference type="InterPro" id="IPR050482">
    <property type="entry name" value="Sensor_HK_TwoCompSys"/>
</dbReference>
<comment type="function">
    <text evidence="14">Member of the two-component regulatory system NreB/NreC involved in the control of dissimilatory nitrate/nitrite reduction in response to oxygen. NreB functions as a direct oxygen sensor histidine kinase which is autophosphorylated, in the absence of oxygen, probably at the conserved histidine residue, and transfers its phosphate group probably to a conserved aspartate residue of NreC. NreB/NreC activates the expression of the nitrate (narGHJI) and nitrite (nir) reductase operons, as well as the putative nitrate transporter gene narT.</text>
</comment>
<reference evidence="19 20" key="1">
    <citation type="submission" date="2018-05" db="EMBL/GenBank/DDBJ databases">
        <title>complete genome sequence of Aquabacterium olei NBRC 110486.</title>
        <authorList>
            <person name="Tang B."/>
            <person name="Chang J."/>
            <person name="Zhang L."/>
            <person name="Yang H."/>
        </authorList>
    </citation>
    <scope>NUCLEOTIDE SEQUENCE [LARGE SCALE GENOMIC DNA]</scope>
    <source>
        <strain evidence="19 20">NBRC 110486</strain>
    </source>
</reference>
<keyword evidence="13" id="KW-0411">Iron-sulfur</keyword>
<dbReference type="InterPro" id="IPR036890">
    <property type="entry name" value="HATPase_C_sf"/>
</dbReference>
<dbReference type="Gene3D" id="1.20.5.1930">
    <property type="match status" value="1"/>
</dbReference>
<evidence type="ECO:0000313" key="19">
    <source>
        <dbReference type="EMBL" id="AWI53555.1"/>
    </source>
</evidence>
<evidence type="ECO:0000256" key="1">
    <source>
        <dbReference type="ARBA" id="ARBA00000085"/>
    </source>
</evidence>
<keyword evidence="7" id="KW-0963">Cytoplasm</keyword>
<keyword evidence="6" id="KW-0004">4Fe-4S</keyword>
<dbReference type="GO" id="GO:0005737">
    <property type="term" value="C:cytoplasm"/>
    <property type="evidence" value="ECO:0007669"/>
    <property type="project" value="UniProtKB-SubCell"/>
</dbReference>
<keyword evidence="17" id="KW-0812">Transmembrane</keyword>
<dbReference type="EC" id="2.7.13.3" evidence="4"/>
<evidence type="ECO:0000256" key="12">
    <source>
        <dbReference type="ARBA" id="ARBA00023012"/>
    </source>
</evidence>
<dbReference type="AlphaFoldDB" id="A0A2U8FR66"/>
<evidence type="ECO:0000256" key="5">
    <source>
        <dbReference type="ARBA" id="ARBA00017322"/>
    </source>
</evidence>
<keyword evidence="10 19" id="KW-0418">Kinase</keyword>
<keyword evidence="17" id="KW-0472">Membrane</keyword>
<dbReference type="InterPro" id="IPR011712">
    <property type="entry name" value="Sig_transdc_His_kin_sub3_dim/P"/>
</dbReference>
<dbReference type="SUPFAM" id="SSF55874">
    <property type="entry name" value="ATPase domain of HSP90 chaperone/DNA topoisomerase II/histidine kinase"/>
    <property type="match status" value="1"/>
</dbReference>
<dbReference type="GO" id="GO:0046983">
    <property type="term" value="F:protein dimerization activity"/>
    <property type="evidence" value="ECO:0007669"/>
    <property type="project" value="InterPro"/>
</dbReference>
<feature type="coiled-coil region" evidence="16">
    <location>
        <begin position="100"/>
        <end position="130"/>
    </location>
</feature>
<protein>
    <recommendedName>
        <fullName evidence="5">Oxygen sensor histidine kinase NreB</fullName>
        <ecNumber evidence="4">2.7.13.3</ecNumber>
    </recommendedName>
    <alternativeName>
        <fullName evidence="15">Nitrogen regulation protein B</fullName>
    </alternativeName>
</protein>
<evidence type="ECO:0000256" key="11">
    <source>
        <dbReference type="ARBA" id="ARBA00023004"/>
    </source>
</evidence>
<dbReference type="InterPro" id="IPR005467">
    <property type="entry name" value="His_kinase_dom"/>
</dbReference>
<evidence type="ECO:0000256" key="10">
    <source>
        <dbReference type="ARBA" id="ARBA00022777"/>
    </source>
</evidence>
<dbReference type="Proteomes" id="UP000244892">
    <property type="component" value="Chromosome"/>
</dbReference>
<dbReference type="InterPro" id="IPR004358">
    <property type="entry name" value="Sig_transdc_His_kin-like_C"/>
</dbReference>
<evidence type="ECO:0000256" key="13">
    <source>
        <dbReference type="ARBA" id="ARBA00023014"/>
    </source>
</evidence>
<dbReference type="PRINTS" id="PR00344">
    <property type="entry name" value="BCTRLSENSOR"/>
</dbReference>
<feature type="domain" description="Histidine kinase" evidence="18">
    <location>
        <begin position="135"/>
        <end position="329"/>
    </location>
</feature>
<dbReference type="GO" id="GO:0000155">
    <property type="term" value="F:phosphorelay sensor kinase activity"/>
    <property type="evidence" value="ECO:0007669"/>
    <property type="project" value="InterPro"/>
</dbReference>